<evidence type="ECO:0000313" key="7">
    <source>
        <dbReference type="EMBL" id="CUS12725.1"/>
    </source>
</evidence>
<dbReference type="InterPro" id="IPR045120">
    <property type="entry name" value="Suco/Slp1-like"/>
</dbReference>
<evidence type="ECO:0000256" key="4">
    <source>
        <dbReference type="ARBA" id="ARBA00023136"/>
    </source>
</evidence>
<evidence type="ECO:0000256" key="3">
    <source>
        <dbReference type="ARBA" id="ARBA00022989"/>
    </source>
</evidence>
<dbReference type="PANTHER" id="PTHR12953">
    <property type="entry name" value="MEMBRANE PROTEIN CH1 RELATED"/>
    <property type="match status" value="1"/>
</dbReference>
<dbReference type="GO" id="GO:0005737">
    <property type="term" value="C:cytoplasm"/>
    <property type="evidence" value="ECO:0007669"/>
    <property type="project" value="TreeGrafter"/>
</dbReference>
<keyword evidence="2" id="KW-0812">Transmembrane</keyword>
<dbReference type="InterPro" id="IPR012919">
    <property type="entry name" value="SUN_dom"/>
</dbReference>
<dbReference type="PROSITE" id="PS51469">
    <property type="entry name" value="SUN"/>
    <property type="match status" value="1"/>
</dbReference>
<accession>A0A292Q185</accession>
<dbReference type="GO" id="GO:0034975">
    <property type="term" value="P:protein folding in endoplasmic reticulum"/>
    <property type="evidence" value="ECO:0007669"/>
    <property type="project" value="TreeGrafter"/>
</dbReference>
<feature type="compositionally biased region" description="Basic and acidic residues" evidence="5">
    <location>
        <begin position="415"/>
        <end position="426"/>
    </location>
</feature>
<dbReference type="PANTHER" id="PTHR12953:SF0">
    <property type="entry name" value="SUN DOMAIN-CONTAINING OSSIFICATION FACTOR"/>
    <property type="match status" value="1"/>
</dbReference>
<name>A0A292Q185_9PEZI</name>
<comment type="subcellular location">
    <subcellularLocation>
        <location evidence="1">Endomembrane system</location>
    </subcellularLocation>
</comment>
<proteinExistence type="predicted"/>
<evidence type="ECO:0000313" key="8">
    <source>
        <dbReference type="Proteomes" id="UP001412239"/>
    </source>
</evidence>
<dbReference type="Pfam" id="PF07738">
    <property type="entry name" value="Sad1_UNC"/>
    <property type="match status" value="1"/>
</dbReference>
<evidence type="ECO:0000256" key="5">
    <source>
        <dbReference type="SAM" id="MobiDB-lite"/>
    </source>
</evidence>
<dbReference type="AlphaFoldDB" id="A0A292Q185"/>
<dbReference type="Proteomes" id="UP001412239">
    <property type="component" value="Unassembled WGS sequence"/>
</dbReference>
<keyword evidence="4" id="KW-0472">Membrane</keyword>
<evidence type="ECO:0000256" key="2">
    <source>
        <dbReference type="ARBA" id="ARBA00022692"/>
    </source>
</evidence>
<dbReference type="GO" id="GO:0012505">
    <property type="term" value="C:endomembrane system"/>
    <property type="evidence" value="ECO:0007669"/>
    <property type="project" value="UniProtKB-SubCell"/>
</dbReference>
<organism evidence="7 8">
    <name type="scientific">Tuber aestivum</name>
    <name type="common">summer truffle</name>
    <dbReference type="NCBI Taxonomy" id="59557"/>
    <lineage>
        <taxon>Eukaryota</taxon>
        <taxon>Fungi</taxon>
        <taxon>Dikarya</taxon>
        <taxon>Ascomycota</taxon>
        <taxon>Pezizomycotina</taxon>
        <taxon>Pezizomycetes</taxon>
        <taxon>Pezizales</taxon>
        <taxon>Tuberaceae</taxon>
        <taxon>Tuber</taxon>
    </lineage>
</organism>
<reference evidence="7" key="1">
    <citation type="submission" date="2015-10" db="EMBL/GenBank/DDBJ databases">
        <authorList>
            <person name="Regsiter A."/>
            <person name="william w."/>
        </authorList>
    </citation>
    <scope>NUCLEOTIDE SEQUENCE</scope>
    <source>
        <strain evidence="7">Montdore</strain>
    </source>
</reference>
<feature type="domain" description="SUN" evidence="6">
    <location>
        <begin position="1"/>
        <end position="109"/>
    </location>
</feature>
<feature type="region of interest" description="Disordered" evidence="5">
    <location>
        <begin position="408"/>
        <end position="432"/>
    </location>
</feature>
<feature type="region of interest" description="Disordered" evidence="5">
    <location>
        <begin position="370"/>
        <end position="390"/>
    </location>
</feature>
<gene>
    <name evidence="7" type="ORF">GSTUAT00003148001</name>
</gene>
<dbReference type="GO" id="GO:0016020">
    <property type="term" value="C:membrane"/>
    <property type="evidence" value="ECO:0007669"/>
    <property type="project" value="InterPro"/>
</dbReference>
<sequence>MLNKCGVDKLFIVELCDDIPVDMAVAVGFEFSSSIFHSIKMFVRDRYPIKRNGWKDLSTFEERNSWQVQALLIENQLVWARYLKVELLTQYGNEFYCRVTLSRVHEVTMMEELKNLGEIISVGGAEEYTIEQVAPEAVAMNVKKEVQAGVTAMTLALEEATPKEVQAVNEALVREIRIQRYHDGSASSGPVLMLGVEPLFLRTCEVMNMPSATHPTPTSSMTESSTVISAGIVSSSVGIIRAISPMSTISNPTEAAPARDQHRRLPHARDKERETASNTTSASIKAPGTTFRGPNTTTPLSFPPFLSFTLRIPSNARSFPPPTSPRGVNNPRKRSWHLERALESTAGSAEGIEEVPDIEGPRIELAYFRPKSTETQSETRKTQAELGSARKWLAEEDGEIELLKKRGAETQAELDSSRNKVKELRRLNSASS</sequence>
<keyword evidence="3" id="KW-1133">Transmembrane helix</keyword>
<evidence type="ECO:0000256" key="1">
    <source>
        <dbReference type="ARBA" id="ARBA00004308"/>
    </source>
</evidence>
<dbReference type="EMBL" id="LN890985">
    <property type="protein sequence ID" value="CUS12725.1"/>
    <property type="molecule type" value="Genomic_DNA"/>
</dbReference>
<keyword evidence="8" id="KW-1185">Reference proteome</keyword>
<evidence type="ECO:0000259" key="6">
    <source>
        <dbReference type="PROSITE" id="PS51469"/>
    </source>
</evidence>
<feature type="region of interest" description="Disordered" evidence="5">
    <location>
        <begin position="248"/>
        <end position="298"/>
    </location>
</feature>
<protein>
    <recommendedName>
        <fullName evidence="6">SUN domain-containing protein</fullName>
    </recommendedName>
</protein>